<keyword evidence="1" id="KW-0812">Transmembrane</keyword>
<feature type="transmembrane region" description="Helical" evidence="1">
    <location>
        <begin position="167"/>
        <end position="188"/>
    </location>
</feature>
<dbReference type="InterPro" id="IPR010721">
    <property type="entry name" value="UstE-like"/>
</dbReference>
<feature type="transmembrane region" description="Helical" evidence="1">
    <location>
        <begin position="65"/>
        <end position="86"/>
    </location>
</feature>
<dbReference type="Gene3D" id="1.20.120.1630">
    <property type="match status" value="1"/>
</dbReference>
<gene>
    <name evidence="2" type="ORF">METZ01_LOCUS212376</name>
</gene>
<reference evidence="2" key="1">
    <citation type="submission" date="2018-05" db="EMBL/GenBank/DDBJ databases">
        <authorList>
            <person name="Lanie J.A."/>
            <person name="Ng W.-L."/>
            <person name="Kazmierczak K.M."/>
            <person name="Andrzejewski T.M."/>
            <person name="Davidsen T.M."/>
            <person name="Wayne K.J."/>
            <person name="Tettelin H."/>
            <person name="Glass J.I."/>
            <person name="Rusch D."/>
            <person name="Podicherti R."/>
            <person name="Tsui H.-C.T."/>
            <person name="Winkler M.E."/>
        </authorList>
    </citation>
    <scope>NUCLEOTIDE SEQUENCE</scope>
</reference>
<dbReference type="PANTHER" id="PTHR32251">
    <property type="entry name" value="3-OXO-5-ALPHA-STEROID 4-DEHYDROGENASE"/>
    <property type="match status" value="1"/>
</dbReference>
<dbReference type="GO" id="GO:0016020">
    <property type="term" value="C:membrane"/>
    <property type="evidence" value="ECO:0007669"/>
    <property type="project" value="TreeGrafter"/>
</dbReference>
<dbReference type="PANTHER" id="PTHR32251:SF17">
    <property type="entry name" value="STEROID 5-ALPHA REDUCTASE C-TERMINAL DOMAIN-CONTAINING PROTEIN"/>
    <property type="match status" value="1"/>
</dbReference>
<dbReference type="AlphaFoldDB" id="A0A382FA61"/>
<feature type="transmembrane region" description="Helical" evidence="1">
    <location>
        <begin position="219"/>
        <end position="237"/>
    </location>
</feature>
<protein>
    <submittedName>
        <fullName evidence="2">Uncharacterized protein</fullName>
    </submittedName>
</protein>
<keyword evidence="1" id="KW-0472">Membrane</keyword>
<evidence type="ECO:0000256" key="1">
    <source>
        <dbReference type="SAM" id="Phobius"/>
    </source>
</evidence>
<feature type="transmembrane region" description="Helical" evidence="1">
    <location>
        <begin position="38"/>
        <end position="58"/>
    </location>
</feature>
<accession>A0A382FA61</accession>
<sequence length="295" mass="33419">MNNNFFFHIITIIASVLVATLVALATSTEETQLYDIPIIYLCAGLSFVVHWAIAIPALITKSEIYFDLTGMIATLLTIITAMVALLNSGVQISIKSIIVASFVSIWTLRLGLFLFSRIIKSGEDKRFREIKGTFSRFFMTWTLSALWVFLTIINALTIIIINPENIIDSYLIIGTTLWILGFLIETVADKQKRSFNSRPENKGSFITTGLWSKSRHPNYFGEILLWFGISIISLPLLSEWQYVSLISPIFVYLLITKISGIPMLESSSEEKWGNEKTYQDYKTNTPILVPYFGKK</sequence>
<proteinExistence type="predicted"/>
<organism evidence="2">
    <name type="scientific">marine metagenome</name>
    <dbReference type="NCBI Taxonomy" id="408172"/>
    <lineage>
        <taxon>unclassified sequences</taxon>
        <taxon>metagenomes</taxon>
        <taxon>ecological metagenomes</taxon>
    </lineage>
</organism>
<feature type="transmembrane region" description="Helical" evidence="1">
    <location>
        <begin position="92"/>
        <end position="116"/>
    </location>
</feature>
<feature type="transmembrane region" description="Helical" evidence="1">
    <location>
        <begin position="5"/>
        <end position="26"/>
    </location>
</feature>
<feature type="transmembrane region" description="Helical" evidence="1">
    <location>
        <begin position="137"/>
        <end position="161"/>
    </location>
</feature>
<dbReference type="EMBL" id="UINC01048683">
    <property type="protein sequence ID" value="SVB59522.1"/>
    <property type="molecule type" value="Genomic_DNA"/>
</dbReference>
<dbReference type="PROSITE" id="PS50244">
    <property type="entry name" value="S5A_REDUCTASE"/>
    <property type="match status" value="1"/>
</dbReference>
<keyword evidence="1" id="KW-1133">Transmembrane helix</keyword>
<evidence type="ECO:0000313" key="2">
    <source>
        <dbReference type="EMBL" id="SVB59522.1"/>
    </source>
</evidence>
<dbReference type="Pfam" id="PF06966">
    <property type="entry name" value="DUF1295"/>
    <property type="match status" value="1"/>
</dbReference>
<name>A0A382FA61_9ZZZZ</name>